<dbReference type="EMBL" id="CP031165">
    <property type="protein sequence ID" value="AXV07382.1"/>
    <property type="molecule type" value="Genomic_DNA"/>
</dbReference>
<name>A0A346XYT5_9ACTN</name>
<keyword evidence="2" id="KW-1185">Reference proteome</keyword>
<protein>
    <submittedName>
        <fullName evidence="1">Uncharacterized protein</fullName>
    </submittedName>
</protein>
<proteinExistence type="predicted"/>
<reference evidence="1 2" key="1">
    <citation type="submission" date="2018-09" db="EMBL/GenBank/DDBJ databases">
        <title>Complete genome sequence of Euzebya sp. DY32-46 isolated from seawater of Pacific Ocean.</title>
        <authorList>
            <person name="Xu L."/>
            <person name="Wu Y.-H."/>
            <person name="Xu X.-W."/>
        </authorList>
    </citation>
    <scope>NUCLEOTIDE SEQUENCE [LARGE SCALE GENOMIC DNA]</scope>
    <source>
        <strain evidence="1 2">DY32-46</strain>
    </source>
</reference>
<dbReference type="KEGG" id="euz:DVS28_a2703"/>
<accession>A0A346XYT5</accession>
<evidence type="ECO:0000313" key="1">
    <source>
        <dbReference type="EMBL" id="AXV07382.1"/>
    </source>
</evidence>
<dbReference type="AlphaFoldDB" id="A0A346XYT5"/>
<gene>
    <name evidence="1" type="ORF">DVS28_a2703</name>
</gene>
<evidence type="ECO:0000313" key="2">
    <source>
        <dbReference type="Proteomes" id="UP000264006"/>
    </source>
</evidence>
<dbReference type="Proteomes" id="UP000264006">
    <property type="component" value="Chromosome"/>
</dbReference>
<sequence>MGRRDRVERGRGRSERRVPEISWDARAQLIWGQDLEIDNTVLARMTVTS</sequence>
<organism evidence="1 2">
    <name type="scientific">Euzebya pacifica</name>
    <dbReference type="NCBI Taxonomy" id="1608957"/>
    <lineage>
        <taxon>Bacteria</taxon>
        <taxon>Bacillati</taxon>
        <taxon>Actinomycetota</taxon>
        <taxon>Nitriliruptoria</taxon>
        <taxon>Euzebyales</taxon>
    </lineage>
</organism>